<accession>A0A699ZGW9</accession>
<gene>
    <name evidence="1" type="ORF">HaLaN_19183</name>
</gene>
<evidence type="ECO:0000313" key="2">
    <source>
        <dbReference type="Proteomes" id="UP000485058"/>
    </source>
</evidence>
<reference evidence="1 2" key="1">
    <citation type="submission" date="2020-02" db="EMBL/GenBank/DDBJ databases">
        <title>Draft genome sequence of Haematococcus lacustris strain NIES-144.</title>
        <authorList>
            <person name="Morimoto D."/>
            <person name="Nakagawa S."/>
            <person name="Yoshida T."/>
            <person name="Sawayama S."/>
        </authorList>
    </citation>
    <scope>NUCLEOTIDE SEQUENCE [LARGE SCALE GENOMIC DNA]</scope>
    <source>
        <strain evidence="1 2">NIES-144</strain>
    </source>
</reference>
<evidence type="ECO:0000313" key="1">
    <source>
        <dbReference type="EMBL" id="GFH21813.1"/>
    </source>
</evidence>
<keyword evidence="2" id="KW-1185">Reference proteome</keyword>
<dbReference type="EMBL" id="BLLF01001910">
    <property type="protein sequence ID" value="GFH21813.1"/>
    <property type="molecule type" value="Genomic_DNA"/>
</dbReference>
<feature type="non-terminal residue" evidence="1">
    <location>
        <position position="1"/>
    </location>
</feature>
<proteinExistence type="predicted"/>
<dbReference type="InterPro" id="IPR036412">
    <property type="entry name" value="HAD-like_sf"/>
</dbReference>
<dbReference type="GO" id="GO:0016787">
    <property type="term" value="F:hydrolase activity"/>
    <property type="evidence" value="ECO:0007669"/>
    <property type="project" value="UniProtKB-KW"/>
</dbReference>
<dbReference type="AlphaFoldDB" id="A0A699ZGW9"/>
<dbReference type="Gene3D" id="3.40.50.1000">
    <property type="entry name" value="HAD superfamily/HAD-like"/>
    <property type="match status" value="1"/>
</dbReference>
<feature type="non-terminal residue" evidence="1">
    <location>
        <position position="39"/>
    </location>
</feature>
<sequence length="39" mass="3991">MDIKLIVSDVDGTLLNSAQQLTPRVEQAVKAAAAAGVPV</sequence>
<protein>
    <submittedName>
        <fullName evidence="1">Haloacid dehalogenase-like hydrolase</fullName>
    </submittedName>
</protein>
<keyword evidence="1" id="KW-0378">Hydrolase</keyword>
<organism evidence="1 2">
    <name type="scientific">Haematococcus lacustris</name>
    <name type="common">Green alga</name>
    <name type="synonym">Haematococcus pluvialis</name>
    <dbReference type="NCBI Taxonomy" id="44745"/>
    <lineage>
        <taxon>Eukaryota</taxon>
        <taxon>Viridiplantae</taxon>
        <taxon>Chlorophyta</taxon>
        <taxon>core chlorophytes</taxon>
        <taxon>Chlorophyceae</taxon>
        <taxon>CS clade</taxon>
        <taxon>Chlamydomonadales</taxon>
        <taxon>Haematococcaceae</taxon>
        <taxon>Haematococcus</taxon>
    </lineage>
</organism>
<dbReference type="InterPro" id="IPR023214">
    <property type="entry name" value="HAD_sf"/>
</dbReference>
<dbReference type="Proteomes" id="UP000485058">
    <property type="component" value="Unassembled WGS sequence"/>
</dbReference>
<name>A0A699ZGW9_HAELA</name>
<dbReference type="Pfam" id="PF08282">
    <property type="entry name" value="Hydrolase_3"/>
    <property type="match status" value="1"/>
</dbReference>
<comment type="caution">
    <text evidence="1">The sequence shown here is derived from an EMBL/GenBank/DDBJ whole genome shotgun (WGS) entry which is preliminary data.</text>
</comment>
<dbReference type="PROSITE" id="PS01228">
    <property type="entry name" value="COF_1"/>
    <property type="match status" value="1"/>
</dbReference>
<dbReference type="SUPFAM" id="SSF56784">
    <property type="entry name" value="HAD-like"/>
    <property type="match status" value="1"/>
</dbReference>